<keyword evidence="2" id="KW-1133">Transmembrane helix</keyword>
<organism evidence="3 4">
    <name type="scientific">Alligator mississippiensis</name>
    <name type="common">American alligator</name>
    <dbReference type="NCBI Taxonomy" id="8496"/>
    <lineage>
        <taxon>Eukaryota</taxon>
        <taxon>Metazoa</taxon>
        <taxon>Chordata</taxon>
        <taxon>Craniata</taxon>
        <taxon>Vertebrata</taxon>
        <taxon>Euteleostomi</taxon>
        <taxon>Archelosauria</taxon>
        <taxon>Archosauria</taxon>
        <taxon>Crocodylia</taxon>
        <taxon>Alligatoridae</taxon>
        <taxon>Alligatorinae</taxon>
        <taxon>Alligator</taxon>
    </lineage>
</organism>
<proteinExistence type="predicted"/>
<dbReference type="Proteomes" id="UP000050525">
    <property type="component" value="Unassembled WGS sequence"/>
</dbReference>
<name>A0A151NMJ1_ALLMI</name>
<evidence type="ECO:0000313" key="4">
    <source>
        <dbReference type="Proteomes" id="UP000050525"/>
    </source>
</evidence>
<sequence>MSQGLKGCPYPAMVSCQPHPGTETQEVQCVLLVTLLDSHQRLQDIMHTHFNRMWQLVTMASTFMLMIQWLVILHRAIYHTLRPPNVMDSANIMWLIRTRPSRAPQSLGCCGTNSRPLSSSSRPIPPALTGGSRSSWEPGTINSGSRPSAYAT</sequence>
<evidence type="ECO:0000256" key="2">
    <source>
        <dbReference type="SAM" id="Phobius"/>
    </source>
</evidence>
<keyword evidence="2" id="KW-0472">Membrane</keyword>
<dbReference type="AlphaFoldDB" id="A0A151NMJ1"/>
<comment type="caution">
    <text evidence="3">The sequence shown here is derived from an EMBL/GenBank/DDBJ whole genome shotgun (WGS) entry which is preliminary data.</text>
</comment>
<keyword evidence="4" id="KW-1185">Reference proteome</keyword>
<protein>
    <submittedName>
        <fullName evidence="3">Uncharacterized protein</fullName>
    </submittedName>
</protein>
<dbReference type="EMBL" id="AKHW03002540">
    <property type="protein sequence ID" value="KYO38037.1"/>
    <property type="molecule type" value="Genomic_DNA"/>
</dbReference>
<keyword evidence="2" id="KW-0812">Transmembrane</keyword>
<feature type="transmembrane region" description="Helical" evidence="2">
    <location>
        <begin position="53"/>
        <end position="73"/>
    </location>
</feature>
<evidence type="ECO:0000256" key="1">
    <source>
        <dbReference type="SAM" id="MobiDB-lite"/>
    </source>
</evidence>
<reference evidence="3 4" key="1">
    <citation type="journal article" date="2012" name="Genome Biol.">
        <title>Sequencing three crocodilian genomes to illuminate the evolution of archosaurs and amniotes.</title>
        <authorList>
            <person name="St John J.A."/>
            <person name="Braun E.L."/>
            <person name="Isberg S.R."/>
            <person name="Miles L.G."/>
            <person name="Chong A.Y."/>
            <person name="Gongora J."/>
            <person name="Dalzell P."/>
            <person name="Moran C."/>
            <person name="Bed'hom B."/>
            <person name="Abzhanov A."/>
            <person name="Burgess S.C."/>
            <person name="Cooksey A.M."/>
            <person name="Castoe T.A."/>
            <person name="Crawford N.G."/>
            <person name="Densmore L.D."/>
            <person name="Drew J.C."/>
            <person name="Edwards S.V."/>
            <person name="Faircloth B.C."/>
            <person name="Fujita M.K."/>
            <person name="Greenwold M.J."/>
            <person name="Hoffmann F.G."/>
            <person name="Howard J.M."/>
            <person name="Iguchi T."/>
            <person name="Janes D.E."/>
            <person name="Khan S.Y."/>
            <person name="Kohno S."/>
            <person name="de Koning A.J."/>
            <person name="Lance S.L."/>
            <person name="McCarthy F.M."/>
            <person name="McCormack J.E."/>
            <person name="Merchant M.E."/>
            <person name="Peterson D.G."/>
            <person name="Pollock D.D."/>
            <person name="Pourmand N."/>
            <person name="Raney B.J."/>
            <person name="Roessler K.A."/>
            <person name="Sanford J.R."/>
            <person name="Sawyer R.H."/>
            <person name="Schmidt C.J."/>
            <person name="Triplett E.W."/>
            <person name="Tuberville T.D."/>
            <person name="Venegas-Anaya M."/>
            <person name="Howard J.T."/>
            <person name="Jarvis E.D."/>
            <person name="Guillette L.J.Jr."/>
            <person name="Glenn T.C."/>
            <person name="Green R.E."/>
            <person name="Ray D.A."/>
        </authorList>
    </citation>
    <scope>NUCLEOTIDE SEQUENCE [LARGE SCALE GENOMIC DNA]</scope>
    <source>
        <strain evidence="3">KSC_2009_1</strain>
    </source>
</reference>
<feature type="compositionally biased region" description="Polar residues" evidence="1">
    <location>
        <begin position="131"/>
        <end position="152"/>
    </location>
</feature>
<feature type="region of interest" description="Disordered" evidence="1">
    <location>
        <begin position="102"/>
        <end position="152"/>
    </location>
</feature>
<gene>
    <name evidence="3" type="ORF">Y1Q_0019505</name>
</gene>
<accession>A0A151NMJ1</accession>
<evidence type="ECO:0000313" key="3">
    <source>
        <dbReference type="EMBL" id="KYO38037.1"/>
    </source>
</evidence>